<dbReference type="Proteomes" id="UP001189122">
    <property type="component" value="Unassembled WGS sequence"/>
</dbReference>
<dbReference type="EMBL" id="LR743588">
    <property type="protein sequence ID" value="CAA2615261.1"/>
    <property type="molecule type" value="Genomic_DNA"/>
</dbReference>
<evidence type="ECO:0000313" key="3">
    <source>
        <dbReference type="EMBL" id="CAA2615261.1"/>
    </source>
</evidence>
<dbReference type="Pfam" id="PF11961">
    <property type="entry name" value="DUF3475"/>
    <property type="match status" value="1"/>
</dbReference>
<name>A0A7I8IBC3_SPIIN</name>
<dbReference type="Pfam" id="PF05003">
    <property type="entry name" value="DUF668"/>
    <property type="match status" value="1"/>
</dbReference>
<dbReference type="PANTHER" id="PTHR31371:SF13">
    <property type="entry name" value="OS05G0457600 PROTEIN"/>
    <property type="match status" value="1"/>
</dbReference>
<dbReference type="GO" id="GO:0045927">
    <property type="term" value="P:positive regulation of growth"/>
    <property type="evidence" value="ECO:0007669"/>
    <property type="project" value="InterPro"/>
</dbReference>
<organism evidence="3">
    <name type="scientific">Spirodela intermedia</name>
    <name type="common">Intermediate duckweed</name>
    <dbReference type="NCBI Taxonomy" id="51605"/>
    <lineage>
        <taxon>Eukaryota</taxon>
        <taxon>Viridiplantae</taxon>
        <taxon>Streptophyta</taxon>
        <taxon>Embryophyta</taxon>
        <taxon>Tracheophyta</taxon>
        <taxon>Spermatophyta</taxon>
        <taxon>Magnoliopsida</taxon>
        <taxon>Liliopsida</taxon>
        <taxon>Araceae</taxon>
        <taxon>Lemnoideae</taxon>
        <taxon>Spirodela</taxon>
    </lineage>
</organism>
<evidence type="ECO:0000259" key="1">
    <source>
        <dbReference type="Pfam" id="PF05003"/>
    </source>
</evidence>
<dbReference type="PANTHER" id="PTHR31371">
    <property type="entry name" value="BNAC09G50660D PROTEIN"/>
    <property type="match status" value="1"/>
</dbReference>
<dbReference type="AlphaFoldDB" id="A0A7I8IBC3"/>
<accession>A0A7I8IBC3</accession>
<dbReference type="EMBL" id="CACRZD030000001">
    <property type="protein sequence ID" value="CAA6655025.1"/>
    <property type="molecule type" value="Genomic_DNA"/>
</dbReference>
<sequence length="428" mass="47768">MVVVSPTASKAWLLGLQAGELLGPLFQRHQGNQGSDPRHLGILAFEAVRTMSRLIGLYRALSEAEVHRLISGTVCSQGVAYLNSADKGVLLRLACAEMIDDLDVAAAAVARLGSRCGRVWPRGFEFVYADLKAGTEDMSHLVLGFHLKDVDKKVKKMEKYNLTESSFESYRKRLSQMRNKVRQLREESLWNRSFEKVAELMARSVVSIFARLCSVYRPFVPELPHPPLLPANNSKHPGGIYSSGPLERPYVQNLQMRNSGPLLRTTDRDAGVDRSWKEEALEPPENTLGATGMALRCAEVVVFLEKLAVSPELVAEVSRDELYRKLPKGMRGAVMAKLRSHSKLDDGVGPSDALASGWREAVDGILSWLAPIARDTVRWQSERSLEKRQINSEPKVLMMQTLIFSDREKAETAIVELLVAFSYVCRYS</sequence>
<evidence type="ECO:0000259" key="2">
    <source>
        <dbReference type="Pfam" id="PF11961"/>
    </source>
</evidence>
<feature type="domain" description="DUF3475" evidence="2">
    <location>
        <begin position="42"/>
        <end position="98"/>
    </location>
</feature>
<reference evidence="3 4" key="1">
    <citation type="submission" date="2019-12" db="EMBL/GenBank/DDBJ databases">
        <authorList>
            <person name="Scholz U."/>
            <person name="Mascher M."/>
            <person name="Fiebig A."/>
        </authorList>
    </citation>
    <scope>NUCLEOTIDE SEQUENCE</scope>
</reference>
<gene>
    <name evidence="3" type="ORF">SI7747_01001615</name>
</gene>
<dbReference type="InterPro" id="IPR007700">
    <property type="entry name" value="DUF668"/>
</dbReference>
<feature type="domain" description="DUF668" evidence="1">
    <location>
        <begin position="287"/>
        <end position="378"/>
    </location>
</feature>
<proteinExistence type="predicted"/>
<dbReference type="InterPro" id="IPR021864">
    <property type="entry name" value="DUF3475"/>
</dbReference>
<keyword evidence="4" id="KW-1185">Reference proteome</keyword>
<protein>
    <submittedName>
        <fullName evidence="3">Uncharacterized protein</fullName>
    </submittedName>
</protein>
<evidence type="ECO:0000313" key="4">
    <source>
        <dbReference type="Proteomes" id="UP001189122"/>
    </source>
</evidence>